<evidence type="ECO:0008006" key="2">
    <source>
        <dbReference type="Google" id="ProtNLM"/>
    </source>
</evidence>
<comment type="caution">
    <text evidence="1">The sequence shown here is derived from an EMBL/GenBank/DDBJ whole genome shotgun (WGS) entry which is preliminary data.</text>
</comment>
<dbReference type="EMBL" id="JAGETR010000040">
    <property type="protein sequence ID" value="MBO2006733.1"/>
    <property type="molecule type" value="Genomic_DNA"/>
</dbReference>
<protein>
    <recommendedName>
        <fullName evidence="2">Filamentous hemagglutinin</fullName>
    </recommendedName>
</protein>
<name>A0A939SV53_SERMA</name>
<dbReference type="AlphaFoldDB" id="A0A939SV53"/>
<evidence type="ECO:0000313" key="1">
    <source>
        <dbReference type="EMBL" id="MBO2006733.1"/>
    </source>
</evidence>
<organism evidence="1">
    <name type="scientific">Serratia marcescens</name>
    <dbReference type="NCBI Taxonomy" id="615"/>
    <lineage>
        <taxon>Bacteria</taxon>
        <taxon>Pseudomonadati</taxon>
        <taxon>Pseudomonadota</taxon>
        <taxon>Gammaproteobacteria</taxon>
        <taxon>Enterobacterales</taxon>
        <taxon>Yersiniaceae</taxon>
        <taxon>Serratia</taxon>
    </lineage>
</organism>
<reference evidence="1" key="1">
    <citation type="submission" date="2021-03" db="EMBL/GenBank/DDBJ databases">
        <title>Molecular epidemiology and mechanisms of colistin and carbapenem resistance in Enterobacteriaceae from clinical isolates, the environment and porcine samples in Pretoria, South Africa.</title>
        <authorList>
            <person name="Bogoshi D."/>
            <person name="Mbelle N.M."/>
            <person name="Naidoo V."/>
            <person name="Osei Sekyere J."/>
        </authorList>
    </citation>
    <scope>NUCLEOTIDE SEQUENCE</scope>
    <source>
        <strain evidence="1">C080</strain>
    </source>
</reference>
<accession>A0A939SV53</accession>
<dbReference type="InterPro" id="IPR010069">
    <property type="entry name" value="CdiA_FHA1_rpt"/>
</dbReference>
<gene>
    <name evidence="1" type="ORF">J4732_07135</name>
</gene>
<dbReference type="NCBIfam" id="TIGR01731">
    <property type="entry name" value="fil_hemag_20aa"/>
    <property type="match status" value="1"/>
</dbReference>
<proteinExistence type="predicted"/>
<sequence>MDNTGGIQSAQTLQLNATSLFNADNGVIEAQNGAAIRGRPLPTADISFPAPPPSACRIPASATTAGLKRLAISAIAASLSTTPARCAHVRPGSPTTVGTSTNP</sequence>